<protein>
    <submittedName>
        <fullName evidence="1">Uncharacterized protein</fullName>
    </submittedName>
</protein>
<dbReference type="RefSeq" id="WP_377317815.1">
    <property type="nucleotide sequence ID" value="NZ_JBHUIY010000034.1"/>
</dbReference>
<evidence type="ECO:0000313" key="2">
    <source>
        <dbReference type="Proteomes" id="UP001597296"/>
    </source>
</evidence>
<sequence>MFRRDIVLRRPQDAAREVVRFRAALGAAGLPQVTAALLEEQVESALLQFQEQMQIPHVQKMVADRLLEGDGYRVSIEVRLGRDGVFAKLLRLLRGG</sequence>
<dbReference type="EMBL" id="JBHUIY010000034">
    <property type="protein sequence ID" value="MFD2235026.1"/>
    <property type="molecule type" value="Genomic_DNA"/>
</dbReference>
<dbReference type="Proteomes" id="UP001597296">
    <property type="component" value="Unassembled WGS sequence"/>
</dbReference>
<proteinExistence type="predicted"/>
<comment type="caution">
    <text evidence="1">The sequence shown here is derived from an EMBL/GenBank/DDBJ whole genome shotgun (WGS) entry which is preliminary data.</text>
</comment>
<name>A0ABW5CFN9_9PROT</name>
<gene>
    <name evidence="1" type="ORF">ACFSNB_14525</name>
</gene>
<keyword evidence="2" id="KW-1185">Reference proteome</keyword>
<accession>A0ABW5CFN9</accession>
<evidence type="ECO:0000313" key="1">
    <source>
        <dbReference type="EMBL" id="MFD2235026.1"/>
    </source>
</evidence>
<reference evidence="2" key="1">
    <citation type="journal article" date="2019" name="Int. J. Syst. Evol. Microbiol.">
        <title>The Global Catalogue of Microorganisms (GCM) 10K type strain sequencing project: providing services to taxonomists for standard genome sequencing and annotation.</title>
        <authorList>
            <consortium name="The Broad Institute Genomics Platform"/>
            <consortium name="The Broad Institute Genome Sequencing Center for Infectious Disease"/>
            <person name="Wu L."/>
            <person name="Ma J."/>
        </authorList>
    </citation>
    <scope>NUCLEOTIDE SEQUENCE [LARGE SCALE GENOMIC DNA]</scope>
    <source>
        <strain evidence="2">KCTC 15012</strain>
    </source>
</reference>
<organism evidence="1 2">
    <name type="scientific">Phaeospirillum tilakii</name>
    <dbReference type="NCBI Taxonomy" id="741673"/>
    <lineage>
        <taxon>Bacteria</taxon>
        <taxon>Pseudomonadati</taxon>
        <taxon>Pseudomonadota</taxon>
        <taxon>Alphaproteobacteria</taxon>
        <taxon>Rhodospirillales</taxon>
        <taxon>Rhodospirillaceae</taxon>
        <taxon>Phaeospirillum</taxon>
    </lineage>
</organism>